<organism evidence="2 3">
    <name type="scientific">Chryseobacterium oranimense</name>
    <dbReference type="NCBI Taxonomy" id="421058"/>
    <lineage>
        <taxon>Bacteria</taxon>
        <taxon>Pseudomonadati</taxon>
        <taxon>Bacteroidota</taxon>
        <taxon>Flavobacteriia</taxon>
        <taxon>Flavobacteriales</taxon>
        <taxon>Weeksellaceae</taxon>
        <taxon>Chryseobacterium group</taxon>
        <taxon>Chryseobacterium</taxon>
    </lineage>
</organism>
<dbReference type="EMBL" id="FQWT01000003">
    <property type="protein sequence ID" value="SHH24212.1"/>
    <property type="molecule type" value="Genomic_DNA"/>
</dbReference>
<keyword evidence="1" id="KW-0175">Coiled coil</keyword>
<evidence type="ECO:0000313" key="2">
    <source>
        <dbReference type="EMBL" id="SHH24212.1"/>
    </source>
</evidence>
<gene>
    <name evidence="2" type="ORF">SAMN05421866_2346</name>
</gene>
<dbReference type="RefSeq" id="WP_175547501.1">
    <property type="nucleotide sequence ID" value="NZ_FQWT01000003.1"/>
</dbReference>
<dbReference type="AlphaFoldDB" id="A0A1M5RCY0"/>
<dbReference type="Proteomes" id="UP000184047">
    <property type="component" value="Unassembled WGS sequence"/>
</dbReference>
<proteinExistence type="predicted"/>
<name>A0A1M5RCY0_9FLAO</name>
<evidence type="ECO:0000256" key="1">
    <source>
        <dbReference type="SAM" id="Coils"/>
    </source>
</evidence>
<keyword evidence="3" id="KW-1185">Reference proteome</keyword>
<evidence type="ECO:0000313" key="3">
    <source>
        <dbReference type="Proteomes" id="UP000184047"/>
    </source>
</evidence>
<sequence>MEYVIELLEENRKYLERHIRDNNLMQKDMKKATEELSQVSQLKRAIKILKLKSRKQ</sequence>
<dbReference type="STRING" id="421058.SAMN05421866_2346"/>
<accession>A0A1M5RCY0</accession>
<reference evidence="3" key="1">
    <citation type="submission" date="2016-11" db="EMBL/GenBank/DDBJ databases">
        <authorList>
            <person name="Varghese N."/>
            <person name="Submissions S."/>
        </authorList>
    </citation>
    <scope>NUCLEOTIDE SEQUENCE [LARGE SCALE GENOMIC DNA]</scope>
    <source>
        <strain evidence="3">DSM 19055</strain>
    </source>
</reference>
<protein>
    <submittedName>
        <fullName evidence="2">Uncharacterized protein</fullName>
    </submittedName>
</protein>
<feature type="coiled-coil region" evidence="1">
    <location>
        <begin position="15"/>
        <end position="42"/>
    </location>
</feature>